<accession>R4KPD5</accession>
<dbReference type="KEGG" id="dgi:Desgi_3075"/>
<dbReference type="HOGENOM" id="CLU_182863_0_0_9"/>
<dbReference type="AlphaFoldDB" id="R4KPD5"/>
<name>R4KPD5_9FIRM</name>
<dbReference type="RefSeq" id="WP_006520679.1">
    <property type="nucleotide sequence ID" value="NC_021184.1"/>
</dbReference>
<evidence type="ECO:0000313" key="2">
    <source>
        <dbReference type="Proteomes" id="UP000013520"/>
    </source>
</evidence>
<reference evidence="1 2" key="1">
    <citation type="submission" date="2012-01" db="EMBL/GenBank/DDBJ databases">
        <title>Complete sequence of Desulfotomaculum gibsoniae DSM 7213.</title>
        <authorList>
            <consortium name="US DOE Joint Genome Institute"/>
            <person name="Lucas S."/>
            <person name="Han J."/>
            <person name="Lapidus A."/>
            <person name="Cheng J.-F."/>
            <person name="Goodwin L."/>
            <person name="Pitluck S."/>
            <person name="Peters L."/>
            <person name="Ovchinnikova G."/>
            <person name="Teshima H."/>
            <person name="Detter J.C."/>
            <person name="Han C."/>
            <person name="Tapia R."/>
            <person name="Land M."/>
            <person name="Hauser L."/>
            <person name="Kyrpides N."/>
            <person name="Ivanova N."/>
            <person name="Pagani I."/>
            <person name="Parshina S."/>
            <person name="Plugge C."/>
            <person name="Muyzer G."/>
            <person name="Kuever J."/>
            <person name="Ivanova A."/>
            <person name="Nazina T."/>
            <person name="Klenk H.-P."/>
            <person name="Brambilla E."/>
            <person name="Spring S."/>
            <person name="Stams A.F."/>
            <person name="Woyke T."/>
        </authorList>
    </citation>
    <scope>NUCLEOTIDE SEQUENCE [LARGE SCALE GENOMIC DNA]</scope>
    <source>
        <strain evidence="1 2">DSM 7213</strain>
    </source>
</reference>
<gene>
    <name evidence="1" type="ORF">Desgi_3075</name>
</gene>
<evidence type="ECO:0000313" key="1">
    <source>
        <dbReference type="EMBL" id="AGL02450.1"/>
    </source>
</evidence>
<dbReference type="EMBL" id="CP003273">
    <property type="protein sequence ID" value="AGL02450.1"/>
    <property type="molecule type" value="Genomic_DNA"/>
</dbReference>
<sequence length="79" mass="9117">MKDYFSTTGFIDLLPLALKLADQAGCGKNEIIEAICKVADKHKMYPPQRNRTAWFARVFQEKLDEARADILRRNYLQGL</sequence>
<keyword evidence="2" id="KW-1185">Reference proteome</keyword>
<dbReference type="Proteomes" id="UP000013520">
    <property type="component" value="Chromosome"/>
</dbReference>
<protein>
    <submittedName>
        <fullName evidence="1">Uncharacterized protein</fullName>
    </submittedName>
</protein>
<proteinExistence type="predicted"/>
<organism evidence="1 2">
    <name type="scientific">Desulfoscipio gibsoniae DSM 7213</name>
    <dbReference type="NCBI Taxonomy" id="767817"/>
    <lineage>
        <taxon>Bacteria</taxon>
        <taxon>Bacillati</taxon>
        <taxon>Bacillota</taxon>
        <taxon>Clostridia</taxon>
        <taxon>Eubacteriales</taxon>
        <taxon>Desulfallaceae</taxon>
        <taxon>Desulfoscipio</taxon>
    </lineage>
</organism>